<evidence type="ECO:0000259" key="3">
    <source>
        <dbReference type="Pfam" id="PF00857"/>
    </source>
</evidence>
<dbReference type="OrthoDB" id="9785724at2"/>
<keyword evidence="2" id="KW-0378">Hydrolase</keyword>
<evidence type="ECO:0000256" key="2">
    <source>
        <dbReference type="ARBA" id="ARBA00022801"/>
    </source>
</evidence>
<sequence>MAENKDYKFVDEYGFNEEALKEAFAEARRIYKERGFMREMGVGKAPAITTVDMAKAWMSEGHPFTCNHAEEVCANALKVLNAARKSGVPIFHTTTGYVGTEQWDLPRWDEKIPMHSLDINSHWMEIDPKLEPRPEEPVIHKKFASNFFGTHLASTLTYLGVDTVIVMGATACACVRHTAMDSTGYGFKTLIPEGTIGDRVPGVIEWNLFDIEAKFGDVWPVDKVVEYLEGIDPSVYRRPERRDEEKVKAVDA</sequence>
<dbReference type="RefSeq" id="WP_006700694.1">
    <property type="nucleotide sequence ID" value="NZ_PKHE01000005.1"/>
</dbReference>
<dbReference type="Gene3D" id="3.40.50.850">
    <property type="entry name" value="Isochorismatase-like"/>
    <property type="match status" value="1"/>
</dbReference>
<comment type="caution">
    <text evidence="4">The sequence shown here is derived from an EMBL/GenBank/DDBJ whole genome shotgun (WGS) entry which is preliminary data.</text>
</comment>
<proteinExistence type="inferred from homology"/>
<accession>A0A2I1K1Y1</accession>
<name>A0A2I1K1Y1_9LACT</name>
<dbReference type="AlphaFoldDB" id="A0A2I1K1Y1"/>
<protein>
    <submittedName>
        <fullName evidence="4">N-carbamoylsarcosine amidase</fullName>
    </submittedName>
</protein>
<dbReference type="SUPFAM" id="SSF52499">
    <property type="entry name" value="Isochorismatase-like hydrolases"/>
    <property type="match status" value="1"/>
</dbReference>
<gene>
    <name evidence="4" type="ORF">CYJ57_02885</name>
</gene>
<evidence type="ECO:0000313" key="4">
    <source>
        <dbReference type="EMBL" id="PKY89669.1"/>
    </source>
</evidence>
<dbReference type="EMBL" id="PKHE01000005">
    <property type="protein sequence ID" value="PKY89669.1"/>
    <property type="molecule type" value="Genomic_DNA"/>
</dbReference>
<organism evidence="4 5">
    <name type="scientific">Falseniella ignava</name>
    <dbReference type="NCBI Taxonomy" id="137730"/>
    <lineage>
        <taxon>Bacteria</taxon>
        <taxon>Bacillati</taxon>
        <taxon>Bacillota</taxon>
        <taxon>Bacilli</taxon>
        <taxon>Lactobacillales</taxon>
        <taxon>Aerococcaceae</taxon>
        <taxon>Falseniella</taxon>
    </lineage>
</organism>
<evidence type="ECO:0000256" key="1">
    <source>
        <dbReference type="ARBA" id="ARBA00006336"/>
    </source>
</evidence>
<dbReference type="InterPro" id="IPR036380">
    <property type="entry name" value="Isochorismatase-like_sf"/>
</dbReference>
<reference evidence="4 5" key="1">
    <citation type="submission" date="2017-12" db="EMBL/GenBank/DDBJ databases">
        <title>Phylogenetic diversity of female urinary microbiome.</title>
        <authorList>
            <person name="Thomas-White K."/>
            <person name="Wolfe A.J."/>
        </authorList>
    </citation>
    <scope>NUCLEOTIDE SEQUENCE [LARGE SCALE GENOMIC DNA]</scope>
    <source>
        <strain evidence="4 5">UMB0898</strain>
    </source>
</reference>
<dbReference type="GO" id="GO:0016787">
    <property type="term" value="F:hydrolase activity"/>
    <property type="evidence" value="ECO:0007669"/>
    <property type="project" value="UniProtKB-KW"/>
</dbReference>
<dbReference type="InterPro" id="IPR050272">
    <property type="entry name" value="Isochorismatase-like_hydrls"/>
</dbReference>
<dbReference type="Proteomes" id="UP000234384">
    <property type="component" value="Unassembled WGS sequence"/>
</dbReference>
<dbReference type="InterPro" id="IPR000868">
    <property type="entry name" value="Isochorismatase-like_dom"/>
</dbReference>
<comment type="similarity">
    <text evidence="1">Belongs to the isochorismatase family.</text>
</comment>
<feature type="domain" description="Isochorismatase-like" evidence="3">
    <location>
        <begin position="47"/>
        <end position="203"/>
    </location>
</feature>
<dbReference type="PANTHER" id="PTHR43540">
    <property type="entry name" value="PEROXYUREIDOACRYLATE/UREIDOACRYLATE AMIDOHYDROLASE-RELATED"/>
    <property type="match status" value="1"/>
</dbReference>
<dbReference type="PANTHER" id="PTHR43540:SF1">
    <property type="entry name" value="ISOCHORISMATASE HYDROLASE"/>
    <property type="match status" value="1"/>
</dbReference>
<dbReference type="Pfam" id="PF00857">
    <property type="entry name" value="Isochorismatase"/>
    <property type="match status" value="1"/>
</dbReference>
<evidence type="ECO:0000313" key="5">
    <source>
        <dbReference type="Proteomes" id="UP000234384"/>
    </source>
</evidence>